<feature type="transmembrane region" description="Helical" evidence="1">
    <location>
        <begin position="81"/>
        <end position="103"/>
    </location>
</feature>
<name>A0ABT4SJN0_9ACTN</name>
<sequence>MTNARLPLAFGPFAAVLFVAVATLEAASRPAFDLTRHAISMLSLGDRGWLMAATFVISGIAVIALAIGLREARAGRTVTVAGPILIGVFGAGLVLAGIFPAPAGLGFPEGTPLDLQPVMTTTAIMHSVAFNLAFGSLIAATFVFGRAYGRERGRLWQVASIATGVALPVLIVAGMAVLIPTGVAFYAAAILAWLWLAAIALEHAKRVRVPQA</sequence>
<feature type="transmembrane region" description="Helical" evidence="1">
    <location>
        <begin position="50"/>
        <end position="69"/>
    </location>
</feature>
<evidence type="ECO:0000313" key="2">
    <source>
        <dbReference type="EMBL" id="MDA0637339.1"/>
    </source>
</evidence>
<reference evidence="2" key="1">
    <citation type="submission" date="2022-11" db="EMBL/GenBank/DDBJ databases">
        <title>Nonomuraea corallina sp. nov., a new species of the genus Nonomuraea isolated from sea side sediment in Thai sea.</title>
        <authorList>
            <person name="Ngamcharungchit C."/>
            <person name="Matsumoto A."/>
            <person name="Suriyachadkun C."/>
            <person name="Panbangred W."/>
            <person name="Inahashi Y."/>
            <person name="Intra B."/>
        </authorList>
    </citation>
    <scope>NUCLEOTIDE SEQUENCE</scope>
    <source>
        <strain evidence="2">MCN248</strain>
    </source>
</reference>
<dbReference type="Pfam" id="PF06197">
    <property type="entry name" value="DUF998"/>
    <property type="match status" value="1"/>
</dbReference>
<dbReference type="RefSeq" id="WP_270158241.1">
    <property type="nucleotide sequence ID" value="NZ_JAPNNL010000150.1"/>
</dbReference>
<dbReference type="Proteomes" id="UP001144036">
    <property type="component" value="Unassembled WGS sequence"/>
</dbReference>
<keyword evidence="1" id="KW-0472">Membrane</keyword>
<keyword evidence="3" id="KW-1185">Reference proteome</keyword>
<gene>
    <name evidence="2" type="ORF">OUY22_28380</name>
</gene>
<protein>
    <submittedName>
        <fullName evidence="2">DUF998 domain-containing protein</fullName>
    </submittedName>
</protein>
<organism evidence="2 3">
    <name type="scientific">Nonomuraea corallina</name>
    <dbReference type="NCBI Taxonomy" id="2989783"/>
    <lineage>
        <taxon>Bacteria</taxon>
        <taxon>Bacillati</taxon>
        <taxon>Actinomycetota</taxon>
        <taxon>Actinomycetes</taxon>
        <taxon>Streptosporangiales</taxon>
        <taxon>Streptosporangiaceae</taxon>
        <taxon>Nonomuraea</taxon>
    </lineage>
</organism>
<keyword evidence="1" id="KW-0812">Transmembrane</keyword>
<evidence type="ECO:0000313" key="3">
    <source>
        <dbReference type="Proteomes" id="UP001144036"/>
    </source>
</evidence>
<feature type="transmembrane region" description="Helical" evidence="1">
    <location>
        <begin position="156"/>
        <end position="177"/>
    </location>
</feature>
<keyword evidence="1" id="KW-1133">Transmembrane helix</keyword>
<dbReference type="EMBL" id="JAPNNL010000150">
    <property type="protein sequence ID" value="MDA0637339.1"/>
    <property type="molecule type" value="Genomic_DNA"/>
</dbReference>
<comment type="caution">
    <text evidence="2">The sequence shown here is derived from an EMBL/GenBank/DDBJ whole genome shotgun (WGS) entry which is preliminary data.</text>
</comment>
<feature type="transmembrane region" description="Helical" evidence="1">
    <location>
        <begin position="183"/>
        <end position="201"/>
    </location>
</feature>
<evidence type="ECO:0000256" key="1">
    <source>
        <dbReference type="SAM" id="Phobius"/>
    </source>
</evidence>
<proteinExistence type="predicted"/>
<dbReference type="InterPro" id="IPR009339">
    <property type="entry name" value="DUF998"/>
</dbReference>
<accession>A0ABT4SJN0</accession>
<feature type="transmembrane region" description="Helical" evidence="1">
    <location>
        <begin position="123"/>
        <end position="144"/>
    </location>
</feature>